<evidence type="ECO:0000259" key="1">
    <source>
        <dbReference type="Pfam" id="PF01796"/>
    </source>
</evidence>
<dbReference type="Pfam" id="PF12172">
    <property type="entry name" value="zf-ChsH2"/>
    <property type="match status" value="1"/>
</dbReference>
<evidence type="ECO:0000313" key="4">
    <source>
        <dbReference type="Proteomes" id="UP000460221"/>
    </source>
</evidence>
<protein>
    <recommendedName>
        <fullName evidence="5">Benzoylsuccinyl-CoA thiolase</fullName>
    </recommendedName>
</protein>
<gene>
    <name evidence="3" type="ORF">GIS00_24555</name>
</gene>
<comment type="caution">
    <text evidence="3">The sequence shown here is derived from an EMBL/GenBank/DDBJ whole genome shotgun (WGS) entry which is preliminary data.</text>
</comment>
<feature type="domain" description="ChsH2 rubredoxin-like zinc ribbon" evidence="2">
    <location>
        <begin position="10"/>
        <end position="46"/>
    </location>
</feature>
<evidence type="ECO:0000313" key="3">
    <source>
        <dbReference type="EMBL" id="MTD17112.1"/>
    </source>
</evidence>
<keyword evidence="4" id="KW-1185">Reference proteome</keyword>
<organism evidence="3 4">
    <name type="scientific">Nakamurella alba</name>
    <dbReference type="NCBI Taxonomy" id="2665158"/>
    <lineage>
        <taxon>Bacteria</taxon>
        <taxon>Bacillati</taxon>
        <taxon>Actinomycetota</taxon>
        <taxon>Actinomycetes</taxon>
        <taxon>Nakamurellales</taxon>
        <taxon>Nakamurellaceae</taxon>
        <taxon>Nakamurella</taxon>
    </lineage>
</organism>
<reference evidence="3 4" key="1">
    <citation type="submission" date="2019-11" db="EMBL/GenBank/DDBJ databases">
        <authorList>
            <person name="Jiang L.-Q."/>
        </authorList>
    </citation>
    <scope>NUCLEOTIDE SEQUENCE [LARGE SCALE GENOMIC DNA]</scope>
    <source>
        <strain evidence="3 4">YIM 132087</strain>
    </source>
</reference>
<dbReference type="Proteomes" id="UP000460221">
    <property type="component" value="Unassembled WGS sequence"/>
</dbReference>
<accession>A0A7K1FSI2</accession>
<dbReference type="Gene3D" id="6.10.30.10">
    <property type="match status" value="1"/>
</dbReference>
<dbReference type="EMBL" id="WLYK01000013">
    <property type="protein sequence ID" value="MTD17112.1"/>
    <property type="molecule type" value="Genomic_DNA"/>
</dbReference>
<dbReference type="InterPro" id="IPR052513">
    <property type="entry name" value="Thioester_dehydratase-like"/>
</dbReference>
<dbReference type="RefSeq" id="WP_154771105.1">
    <property type="nucleotide sequence ID" value="NZ_WLYK01000013.1"/>
</dbReference>
<dbReference type="InterPro" id="IPR002878">
    <property type="entry name" value="ChsH2_C"/>
</dbReference>
<sequence>MADILTDEYRDGLRRGELLIQKCPDCGTLTLYPKYACTNCQSEQWEWQPAGGHGVLHSFTVSRIGAPIGFEDDLPYALAVVKLDEGVQLLGRLIADEDGDWSGFRCDDLLEYVPTPDDDRPIAWFRRRAS</sequence>
<name>A0A7K1FSI2_9ACTN</name>
<evidence type="ECO:0008006" key="5">
    <source>
        <dbReference type="Google" id="ProtNLM"/>
    </source>
</evidence>
<evidence type="ECO:0000259" key="2">
    <source>
        <dbReference type="Pfam" id="PF12172"/>
    </source>
</evidence>
<dbReference type="InterPro" id="IPR012340">
    <property type="entry name" value="NA-bd_OB-fold"/>
</dbReference>
<dbReference type="SUPFAM" id="SSF50249">
    <property type="entry name" value="Nucleic acid-binding proteins"/>
    <property type="match status" value="1"/>
</dbReference>
<dbReference type="InterPro" id="IPR022002">
    <property type="entry name" value="ChsH2_Znr"/>
</dbReference>
<dbReference type="PANTHER" id="PTHR34075">
    <property type="entry name" value="BLR3430 PROTEIN"/>
    <property type="match status" value="1"/>
</dbReference>
<feature type="domain" description="ChsH2 C-terminal OB-fold" evidence="1">
    <location>
        <begin position="47"/>
        <end position="100"/>
    </location>
</feature>
<dbReference type="AlphaFoldDB" id="A0A7K1FSI2"/>
<proteinExistence type="predicted"/>
<dbReference type="Pfam" id="PF01796">
    <property type="entry name" value="OB_ChsH2_C"/>
    <property type="match status" value="1"/>
</dbReference>
<dbReference type="PANTHER" id="PTHR34075:SF5">
    <property type="entry name" value="BLR3430 PROTEIN"/>
    <property type="match status" value="1"/>
</dbReference>